<dbReference type="Proteomes" id="UP001362899">
    <property type="component" value="Unassembled WGS sequence"/>
</dbReference>
<dbReference type="FunFam" id="3.40.50.670:FF:000001">
    <property type="entry name" value="DNA topoisomerase 2"/>
    <property type="match status" value="2"/>
</dbReference>
<keyword evidence="12 15" id="KW-0238">DNA-binding</keyword>
<dbReference type="InterPro" id="IPR013759">
    <property type="entry name" value="Topo_IIA_B_C"/>
</dbReference>
<dbReference type="FunFam" id="3.30.230.10:FF:000008">
    <property type="entry name" value="DNA topoisomerase 2"/>
    <property type="match status" value="1"/>
</dbReference>
<evidence type="ECO:0000256" key="12">
    <source>
        <dbReference type="ARBA" id="ARBA00023125"/>
    </source>
</evidence>
<dbReference type="InterPro" id="IPR006171">
    <property type="entry name" value="TOPRIM_dom"/>
</dbReference>
<keyword evidence="11 15" id="KW-0799">Topoisomerase</keyword>
<evidence type="ECO:0000313" key="20">
    <source>
        <dbReference type="EMBL" id="GMM51702.1"/>
    </source>
</evidence>
<feature type="region of interest" description="Disordered" evidence="17">
    <location>
        <begin position="1088"/>
        <end position="1109"/>
    </location>
</feature>
<dbReference type="InterPro" id="IPR013760">
    <property type="entry name" value="Topo_IIA-like_dom_sf"/>
</dbReference>
<comment type="cofactor">
    <cofactor evidence="3">
        <name>Mg(2+)</name>
        <dbReference type="ChEBI" id="CHEBI:18420"/>
    </cofactor>
</comment>
<dbReference type="EC" id="5.6.2.2" evidence="5 16"/>
<evidence type="ECO:0000256" key="2">
    <source>
        <dbReference type="ARBA" id="ARBA00001913"/>
    </source>
</evidence>
<dbReference type="Gene3D" id="3.40.50.670">
    <property type="match status" value="1"/>
</dbReference>
<dbReference type="SUPFAM" id="SSF54211">
    <property type="entry name" value="Ribosomal protein S5 domain 2-like"/>
    <property type="match status" value="1"/>
</dbReference>
<dbReference type="FunFam" id="3.30.1490.30:FF:000001">
    <property type="entry name" value="DNA topoisomerase 2"/>
    <property type="match status" value="1"/>
</dbReference>
<feature type="domain" description="Toprim" evidence="18">
    <location>
        <begin position="435"/>
        <end position="549"/>
    </location>
</feature>
<evidence type="ECO:0000256" key="15">
    <source>
        <dbReference type="PROSITE-ProRule" id="PRU01384"/>
    </source>
</evidence>
<dbReference type="SMART" id="SM00434">
    <property type="entry name" value="TOP4c"/>
    <property type="match status" value="1"/>
</dbReference>
<dbReference type="Gene3D" id="3.30.230.10">
    <property type="match status" value="1"/>
</dbReference>
<keyword evidence="9 16" id="KW-0067">ATP-binding</keyword>
<feature type="region of interest" description="Disordered" evidence="17">
    <location>
        <begin position="1177"/>
        <end position="1375"/>
    </location>
</feature>
<dbReference type="Gene3D" id="3.90.199.10">
    <property type="entry name" value="Topoisomerase II, domain 5"/>
    <property type="match status" value="1"/>
</dbReference>
<evidence type="ECO:0000256" key="5">
    <source>
        <dbReference type="ARBA" id="ARBA00012895"/>
    </source>
</evidence>
<evidence type="ECO:0000313" key="21">
    <source>
        <dbReference type="Proteomes" id="UP001362899"/>
    </source>
</evidence>
<dbReference type="InterPro" id="IPR013758">
    <property type="entry name" value="Topo_IIA_A/C_ab"/>
</dbReference>
<dbReference type="GO" id="GO:0000819">
    <property type="term" value="P:sister chromatid segregation"/>
    <property type="evidence" value="ECO:0007669"/>
    <property type="project" value="TreeGrafter"/>
</dbReference>
<protein>
    <recommendedName>
        <fullName evidence="6 16">DNA topoisomerase 2</fullName>
        <ecNumber evidence="5 16">5.6.2.2</ecNumber>
    </recommendedName>
</protein>
<evidence type="ECO:0000256" key="7">
    <source>
        <dbReference type="ARBA" id="ARBA00022723"/>
    </source>
</evidence>
<comment type="catalytic activity">
    <reaction evidence="1 15 16">
        <text>ATP-dependent breakage, passage and rejoining of double-stranded DNA.</text>
        <dbReference type="EC" id="5.6.2.2"/>
    </reaction>
</comment>
<dbReference type="FunFam" id="3.90.199.10:FF:000002">
    <property type="entry name" value="DNA topoisomerase 2"/>
    <property type="match status" value="1"/>
</dbReference>
<feature type="compositionally biased region" description="Acidic residues" evidence="17">
    <location>
        <begin position="1095"/>
        <end position="1106"/>
    </location>
</feature>
<dbReference type="SMART" id="SM00433">
    <property type="entry name" value="TOP2c"/>
    <property type="match status" value="1"/>
</dbReference>
<dbReference type="Pfam" id="PF16898">
    <property type="entry name" value="TOPRIM_C"/>
    <property type="match status" value="1"/>
</dbReference>
<proteinExistence type="inferred from homology"/>
<comment type="function">
    <text evidence="14 16">Control of topological states of DNA by transient breakage and subsequent rejoining of DNA strands. Topoisomerase II makes double-strand breaks.</text>
</comment>
<evidence type="ECO:0000256" key="9">
    <source>
        <dbReference type="ARBA" id="ARBA00022840"/>
    </source>
</evidence>
<dbReference type="InterPro" id="IPR001241">
    <property type="entry name" value="Topo_IIA"/>
</dbReference>
<dbReference type="Pfam" id="PF02518">
    <property type="entry name" value="HATPase_c"/>
    <property type="match status" value="1"/>
</dbReference>
<dbReference type="CDD" id="cd03481">
    <property type="entry name" value="TopoIIA_Trans_ScTopoIIA"/>
    <property type="match status" value="1"/>
</dbReference>
<dbReference type="InterPro" id="IPR018522">
    <property type="entry name" value="TopoIIA_CS"/>
</dbReference>
<comment type="cofactor">
    <cofactor evidence="2">
        <name>Ca(2+)</name>
        <dbReference type="ChEBI" id="CHEBI:29108"/>
    </cofactor>
</comment>
<reference evidence="20 21" key="1">
    <citation type="journal article" date="2023" name="Elife">
        <title>Identification of key yeast species and microbe-microbe interactions impacting larval growth of Drosophila in the wild.</title>
        <authorList>
            <person name="Mure A."/>
            <person name="Sugiura Y."/>
            <person name="Maeda R."/>
            <person name="Honda K."/>
            <person name="Sakurai N."/>
            <person name="Takahashi Y."/>
            <person name="Watada M."/>
            <person name="Katoh T."/>
            <person name="Gotoh A."/>
            <person name="Gotoh Y."/>
            <person name="Taniguchi I."/>
            <person name="Nakamura K."/>
            <person name="Hayashi T."/>
            <person name="Katayama T."/>
            <person name="Uemura T."/>
            <person name="Hattori Y."/>
        </authorList>
    </citation>
    <scope>NUCLEOTIDE SEQUENCE [LARGE SCALE GENOMIC DNA]</scope>
    <source>
        <strain evidence="20 21">SB-73</strain>
    </source>
</reference>
<dbReference type="FunFam" id="3.30.565.10:FF:000004">
    <property type="entry name" value="DNA topoisomerase 2"/>
    <property type="match status" value="1"/>
</dbReference>
<dbReference type="Gene3D" id="3.30.565.10">
    <property type="entry name" value="Histidine kinase-like ATPase, C-terminal domain"/>
    <property type="match status" value="1"/>
</dbReference>
<dbReference type="InterPro" id="IPR013506">
    <property type="entry name" value="Topo_IIA_bsu_dom2"/>
</dbReference>
<dbReference type="InterPro" id="IPR014721">
    <property type="entry name" value="Ribsml_uS5_D2-typ_fold_subgr"/>
</dbReference>
<dbReference type="SUPFAM" id="SSF56719">
    <property type="entry name" value="Type II DNA topoisomerase"/>
    <property type="match status" value="1"/>
</dbReference>
<dbReference type="PROSITE" id="PS00177">
    <property type="entry name" value="TOPOISOMERASE_II"/>
    <property type="match status" value="1"/>
</dbReference>
<dbReference type="GO" id="GO:0006265">
    <property type="term" value="P:DNA topological change"/>
    <property type="evidence" value="ECO:0007669"/>
    <property type="project" value="UniProtKB-UniRule"/>
</dbReference>
<dbReference type="CDD" id="cd16930">
    <property type="entry name" value="HATPase_TopII-like"/>
    <property type="match status" value="1"/>
</dbReference>
<accession>A0AAV5RKV8</accession>
<dbReference type="SUPFAM" id="SSF55874">
    <property type="entry name" value="ATPase domain of HSP90 chaperone/DNA topoisomerase II/histidine kinase"/>
    <property type="match status" value="1"/>
</dbReference>
<feature type="active site" description="O-(5'-phospho-DNA)-tyrosine intermediate" evidence="15">
    <location>
        <position position="776"/>
    </location>
</feature>
<organism evidence="20 21">
    <name type="scientific">Starmerella bacillaris</name>
    <name type="common">Yeast</name>
    <name type="synonym">Candida zemplinina</name>
    <dbReference type="NCBI Taxonomy" id="1247836"/>
    <lineage>
        <taxon>Eukaryota</taxon>
        <taxon>Fungi</taxon>
        <taxon>Dikarya</taxon>
        <taxon>Ascomycota</taxon>
        <taxon>Saccharomycotina</taxon>
        <taxon>Dipodascomycetes</taxon>
        <taxon>Dipodascales</taxon>
        <taxon>Trichomonascaceae</taxon>
        <taxon>Starmerella</taxon>
    </lineage>
</organism>
<evidence type="ECO:0000256" key="3">
    <source>
        <dbReference type="ARBA" id="ARBA00001946"/>
    </source>
</evidence>
<feature type="compositionally biased region" description="Acidic residues" evidence="17">
    <location>
        <begin position="1324"/>
        <end position="1333"/>
    </location>
</feature>
<keyword evidence="21" id="KW-1185">Reference proteome</keyword>
<evidence type="ECO:0000256" key="1">
    <source>
        <dbReference type="ARBA" id="ARBA00000185"/>
    </source>
</evidence>
<sequence>MSTRRGNKTASETYQRVSQLEHVLLRPDTYVGSIEFHEVPMWVCDADGNAVNKVVKIVPGLYKIFDEVLVNAADNKVNDPSMKCIKVDINVGEKTISVMNDGKGIPIEMHSKEKMYVPQLIFGNLLTSSNYDDEEQKVTGGRNGYGAKLCNIYSKEFILETADNRRHYRQVWTNNMNDCAEPTITTNTTKKSFTKITFTPDLARFGMSEFDDDFVSVLRRRVYDMAGTVKGIQVYLNGEPVPIKGFKAYVDLFVKSLSQNENATGKILYATPNDRWEIAFALSDGNGFQQISFVNSIATTSGGTHVDHVADQISKYAIEQIGKTQKLGKLQKAQVRNHMFVFVNCKITNPSFSSQTKEQLSTKVSAFGSKCDLSDKFLKDCLKSTGLEDRLISLSEENADKQMKKQDGGKRKRMTEYAKLLDAKKAGDKREAHKCTLILTEGDSALGLAKEGLKEVGYEYFGCFPLRGKILNVRDAPYEHVMRNAEIKALKQIIGLQHKKSYDSVQGLRYGHVMMMTDQDHDGSHIKGLLINFFESSFPGLLNVPGFLREFITPIIKVTIESGRDKGEEIAFYSMPQYEEWRENVAPTISKWRIKYYKGLGTSTPLEMKEYFSDIDTHRKTFQELQDGDDKCIDLVFSKTKAEDRKQWLQGYQPGTFLDHSANVIPIQDFINKELILFSMADNLRSIPSVIDGFKPGQRKIMWVALGKKKSEIKVQSLAGDVISIANYHHGDASLTQTIIGLAQDFVGANNLYFLMPIGGFGTRDQGGKDASAGRYISTRPSDITRAVFMKDDEPLLNYLQEDEFTVEPEYYVPVLPTVLINGADGIGTGWSTNIPSYNPLDIVNNLKKLINGEPMVPMVPWYRGWTGKIEKIPGSEHQWRVCGRIEEIDDNTLAITELPVKTWTMSMKEFLLKSEKGAHKASTEKDKDKLAANEFIDDMWEEHTDYIRFIVKLSSEEMDKAKQVGLYKKFRLITNLNTGNMVAFDPQGRLRRYGSPQEIIQEFYHVRLDFYQKRHDYMITELRHDLERISQRARFIKLIIENELVVSNKKRKILEKELSDLKFPMFVGNMGKPIWPDELSPDVKEEISNANNTDDNEANDEESEDTGIRKKKVASYDYLLNMHIASLTMERYQRLLRERGDSEDKLQALLNTGIKDMWVTELDRFVEKWEQFMAEDTERRLSSGNGGKKKTKKNAKRKAADDDDEFGQKAPRKRRQVEKKQPQQPRSYVVPLPPIEDAVKAPPKTRVKSEPASKDTTPKPKGRAKATKASPRLKVEPQDPTESNSSETTEADSKSTTTASETPTIKSPVKPLSKAQKNKLLADEADMSVDDEPLVRTPPKRTRRAAAAKIVVDDESSGPEVEKEEKDDIFHLSD</sequence>
<dbReference type="PRINTS" id="PR01158">
    <property type="entry name" value="TOPISMRASEII"/>
</dbReference>
<comment type="similarity">
    <text evidence="4 16">Belongs to the type II topoisomerase family.</text>
</comment>
<feature type="compositionally biased region" description="Polar residues" evidence="17">
    <location>
        <begin position="1281"/>
        <end position="1306"/>
    </location>
</feature>
<dbReference type="InterPro" id="IPR001154">
    <property type="entry name" value="TopoII_euk"/>
</dbReference>
<evidence type="ECO:0000256" key="14">
    <source>
        <dbReference type="ARBA" id="ARBA00053943"/>
    </source>
</evidence>
<dbReference type="PANTHER" id="PTHR10169:SF38">
    <property type="entry name" value="DNA TOPOISOMERASE 2"/>
    <property type="match status" value="1"/>
</dbReference>
<feature type="compositionally biased region" description="Basic residues" evidence="17">
    <location>
        <begin position="1188"/>
        <end position="1198"/>
    </location>
</feature>
<evidence type="ECO:0000256" key="17">
    <source>
        <dbReference type="SAM" id="MobiDB-lite"/>
    </source>
</evidence>
<evidence type="ECO:0000259" key="18">
    <source>
        <dbReference type="PROSITE" id="PS50880"/>
    </source>
</evidence>
<dbReference type="Pfam" id="PF00521">
    <property type="entry name" value="DNA_topoisoIV"/>
    <property type="match status" value="1"/>
</dbReference>
<dbReference type="GO" id="GO:0005524">
    <property type="term" value="F:ATP binding"/>
    <property type="evidence" value="ECO:0007669"/>
    <property type="project" value="UniProtKB-UniRule"/>
</dbReference>
<evidence type="ECO:0000256" key="13">
    <source>
        <dbReference type="ARBA" id="ARBA00023235"/>
    </source>
</evidence>
<feature type="domain" description="Topo IIA-type catalytic" evidence="19">
    <location>
        <begin position="687"/>
        <end position="1163"/>
    </location>
</feature>
<comment type="caution">
    <text evidence="20">The sequence shown here is derived from an EMBL/GenBank/DDBJ whole genome shotgun (WGS) entry which is preliminary data.</text>
</comment>
<dbReference type="InterPro" id="IPR003594">
    <property type="entry name" value="HATPase_dom"/>
</dbReference>
<dbReference type="InterPro" id="IPR020568">
    <property type="entry name" value="Ribosomal_Su5_D2-typ_SF"/>
</dbReference>
<dbReference type="Pfam" id="PF00204">
    <property type="entry name" value="DNA_gyraseB"/>
    <property type="match status" value="1"/>
</dbReference>
<dbReference type="PRINTS" id="PR00418">
    <property type="entry name" value="TPI2FAMILY"/>
</dbReference>
<dbReference type="Pfam" id="PF01751">
    <property type="entry name" value="Toprim"/>
    <property type="match status" value="1"/>
</dbReference>
<dbReference type="InterPro" id="IPR013757">
    <property type="entry name" value="Topo_IIA_A_a_sf"/>
</dbReference>
<dbReference type="InterPro" id="IPR031660">
    <property type="entry name" value="TOPRIM_C"/>
</dbReference>
<dbReference type="EMBL" id="BTGC01000008">
    <property type="protein sequence ID" value="GMM51702.1"/>
    <property type="molecule type" value="Genomic_DNA"/>
</dbReference>
<dbReference type="Gene3D" id="1.10.268.10">
    <property type="entry name" value="Topoisomerase, domain 3"/>
    <property type="match status" value="1"/>
</dbReference>
<evidence type="ECO:0000256" key="4">
    <source>
        <dbReference type="ARBA" id="ARBA00011080"/>
    </source>
</evidence>
<dbReference type="InterPro" id="IPR036890">
    <property type="entry name" value="HATPase_C_sf"/>
</dbReference>
<evidence type="ECO:0000256" key="10">
    <source>
        <dbReference type="ARBA" id="ARBA00022842"/>
    </source>
</evidence>
<dbReference type="PANTHER" id="PTHR10169">
    <property type="entry name" value="DNA TOPOISOMERASE/GYRASE"/>
    <property type="match status" value="1"/>
</dbReference>
<evidence type="ECO:0000256" key="11">
    <source>
        <dbReference type="ARBA" id="ARBA00023029"/>
    </source>
</evidence>
<dbReference type="InterPro" id="IPR050634">
    <property type="entry name" value="DNA_Topoisomerase_II"/>
</dbReference>
<dbReference type="GO" id="GO:0003918">
    <property type="term" value="F:DNA topoisomerase type II (double strand cut, ATP-hydrolyzing) activity"/>
    <property type="evidence" value="ECO:0007669"/>
    <property type="project" value="UniProtKB-UniRule"/>
</dbReference>
<dbReference type="Gene3D" id="3.30.1490.30">
    <property type="match status" value="1"/>
</dbReference>
<keyword evidence="8 16" id="KW-0547">Nucleotide-binding</keyword>
<dbReference type="InterPro" id="IPR002205">
    <property type="entry name" value="Topo_IIA_dom_A"/>
</dbReference>
<comment type="subunit">
    <text evidence="16">Homodimer.</text>
</comment>
<feature type="compositionally biased region" description="Basic and acidic residues" evidence="17">
    <location>
        <begin position="1248"/>
        <end position="1259"/>
    </location>
</feature>
<evidence type="ECO:0000259" key="19">
    <source>
        <dbReference type="PROSITE" id="PS52040"/>
    </source>
</evidence>
<name>A0AAV5RKV8_STABA</name>
<keyword evidence="7" id="KW-0479">Metal-binding</keyword>
<keyword evidence="10" id="KW-0460">Magnesium</keyword>
<gene>
    <name evidence="20" type="ORF">DASB73_026650</name>
</gene>
<dbReference type="GO" id="GO:0005634">
    <property type="term" value="C:nucleus"/>
    <property type="evidence" value="ECO:0007669"/>
    <property type="project" value="TreeGrafter"/>
</dbReference>
<feature type="compositionally biased region" description="Basic and acidic residues" evidence="17">
    <location>
        <begin position="1361"/>
        <end position="1375"/>
    </location>
</feature>
<dbReference type="PROSITE" id="PS50880">
    <property type="entry name" value="TOPRIM"/>
    <property type="match status" value="1"/>
</dbReference>
<dbReference type="PROSITE" id="PS52040">
    <property type="entry name" value="TOPO_IIA"/>
    <property type="match status" value="1"/>
</dbReference>
<dbReference type="GO" id="GO:0046872">
    <property type="term" value="F:metal ion binding"/>
    <property type="evidence" value="ECO:0007669"/>
    <property type="project" value="UniProtKB-KW"/>
</dbReference>
<evidence type="ECO:0000256" key="6">
    <source>
        <dbReference type="ARBA" id="ARBA00019635"/>
    </source>
</evidence>
<evidence type="ECO:0000256" key="16">
    <source>
        <dbReference type="RuleBase" id="RU362094"/>
    </source>
</evidence>
<keyword evidence="13 15" id="KW-0413">Isomerase</keyword>
<evidence type="ECO:0000256" key="8">
    <source>
        <dbReference type="ARBA" id="ARBA00022741"/>
    </source>
</evidence>
<dbReference type="GO" id="GO:0000712">
    <property type="term" value="P:resolution of meiotic recombination intermediates"/>
    <property type="evidence" value="ECO:0007669"/>
    <property type="project" value="TreeGrafter"/>
</dbReference>
<dbReference type="GO" id="GO:0003677">
    <property type="term" value="F:DNA binding"/>
    <property type="evidence" value="ECO:0007669"/>
    <property type="project" value="UniProtKB-UniRule"/>
</dbReference>
<dbReference type="Gene3D" id="3.30.1360.40">
    <property type="match status" value="1"/>
</dbReference>